<feature type="transmembrane region" description="Helical" evidence="2">
    <location>
        <begin position="463"/>
        <end position="483"/>
    </location>
</feature>
<feature type="transmembrane region" description="Helical" evidence="2">
    <location>
        <begin position="160"/>
        <end position="184"/>
    </location>
</feature>
<feature type="region of interest" description="Disordered" evidence="1">
    <location>
        <begin position="579"/>
        <end position="608"/>
    </location>
</feature>
<feature type="transmembrane region" description="Helical" evidence="2">
    <location>
        <begin position="527"/>
        <end position="550"/>
    </location>
</feature>
<feature type="transmembrane region" description="Helical" evidence="2">
    <location>
        <begin position="43"/>
        <end position="65"/>
    </location>
</feature>
<dbReference type="EMBL" id="JAEPRE010000088">
    <property type="protein sequence ID" value="KAG2233148.1"/>
    <property type="molecule type" value="Genomic_DNA"/>
</dbReference>
<reference evidence="3" key="1">
    <citation type="submission" date="2021-01" db="EMBL/GenBank/DDBJ databases">
        <title>Metabolic potential, ecology and presence of endohyphal bacteria is reflected in genomic diversity of Mucoromycotina.</title>
        <authorList>
            <person name="Muszewska A."/>
            <person name="Okrasinska A."/>
            <person name="Steczkiewicz K."/>
            <person name="Drgas O."/>
            <person name="Orlowska M."/>
            <person name="Perlinska-Lenart U."/>
            <person name="Aleksandrzak-Piekarczyk T."/>
            <person name="Szatraj K."/>
            <person name="Zielenkiewicz U."/>
            <person name="Pilsyk S."/>
            <person name="Malc E."/>
            <person name="Mieczkowski P."/>
            <person name="Kruszewska J.S."/>
            <person name="Biernat P."/>
            <person name="Pawlowska J."/>
        </authorList>
    </citation>
    <scope>NUCLEOTIDE SEQUENCE</scope>
    <source>
        <strain evidence="3">WA0000018081</strain>
    </source>
</reference>
<keyword evidence="2" id="KW-0472">Membrane</keyword>
<keyword evidence="4" id="KW-1185">Reference proteome</keyword>
<keyword evidence="2" id="KW-1133">Transmembrane helix</keyword>
<feature type="non-terminal residue" evidence="3">
    <location>
        <position position="1"/>
    </location>
</feature>
<protein>
    <submittedName>
        <fullName evidence="3">Uncharacterized protein</fullName>
    </submittedName>
</protein>
<name>A0A8H7SRJ7_9FUNG</name>
<sequence>YRRFITIEKNIPVMNNNYSIGYASYQQQYNSNSTSLYQANDTVSIALFFSIIALLLVSFVLYFWYTERHKIPPIQRGDQAVGQQQEIYILIDNISSQVKTTFRIPIFTLSIVIWKRLFKQQPYTTTCTGTLSSSNTTSTTEDCVQPLASLEHQRVYSSRLYHLFSLLFIISFIISLAILVGAVSSSSNSTDNPSTLLLQAGLFVLVLSINIYLITRQRCYYMERRKLFGNNDAHINAVYDTRFSTWDKSMLSNWVQITILIIEFFQLMTFPLRDLITVTSFEATTSSSQLETSQLVSFILNAGGLMPDMRTPVWYTYSLWTTFTTTMLSLVLGVIIHCINLKYPYKLPTRWVRWCIPVATLLYIPILTTFVSSAACQSLNIPSNDFHLTLRCNAPNISRQLYIWVSLVGYIVAYFLMTIFLTSYERVPTKNEIAYKSISVAFIKNMGLLLAIVFLLVESTTNVNRMRAILSITILLTMICYNIKTRPCYVDKINFFRTASFTCILWTSALVAILSDTNAAQSLGPLAVLYIIIGGWIFIILLFVVVYFIYYIQPPDHIMIHDTSNNTAVELNAEPKYSSDQELGYSTDQSRNGTIRSAASEPKEQNDGWFENTRISKWFFGSSDHNDKHHKDYY</sequence>
<dbReference type="Proteomes" id="UP000613177">
    <property type="component" value="Unassembled WGS sequence"/>
</dbReference>
<accession>A0A8H7SRJ7</accession>
<feature type="transmembrane region" description="Helical" evidence="2">
    <location>
        <begin position="196"/>
        <end position="215"/>
    </location>
</feature>
<gene>
    <name evidence="3" type="ORF">INT48_001641</name>
</gene>
<feature type="compositionally biased region" description="Polar residues" evidence="1">
    <location>
        <begin position="579"/>
        <end position="597"/>
    </location>
</feature>
<feature type="transmembrane region" description="Helical" evidence="2">
    <location>
        <begin position="433"/>
        <end position="457"/>
    </location>
</feature>
<proteinExistence type="predicted"/>
<evidence type="ECO:0000256" key="2">
    <source>
        <dbReference type="SAM" id="Phobius"/>
    </source>
</evidence>
<dbReference type="AlphaFoldDB" id="A0A8H7SRJ7"/>
<evidence type="ECO:0000256" key="1">
    <source>
        <dbReference type="SAM" id="MobiDB-lite"/>
    </source>
</evidence>
<feature type="transmembrane region" description="Helical" evidence="2">
    <location>
        <begin position="351"/>
        <end position="381"/>
    </location>
</feature>
<comment type="caution">
    <text evidence="3">The sequence shown here is derived from an EMBL/GenBank/DDBJ whole genome shotgun (WGS) entry which is preliminary data.</text>
</comment>
<feature type="transmembrane region" description="Helical" evidence="2">
    <location>
        <begin position="314"/>
        <end position="339"/>
    </location>
</feature>
<feature type="transmembrane region" description="Helical" evidence="2">
    <location>
        <begin position="251"/>
        <end position="272"/>
    </location>
</feature>
<evidence type="ECO:0000313" key="4">
    <source>
        <dbReference type="Proteomes" id="UP000613177"/>
    </source>
</evidence>
<evidence type="ECO:0000313" key="3">
    <source>
        <dbReference type="EMBL" id="KAG2233148.1"/>
    </source>
</evidence>
<keyword evidence="2" id="KW-0812">Transmembrane</keyword>
<feature type="transmembrane region" description="Helical" evidence="2">
    <location>
        <begin position="495"/>
        <end position="515"/>
    </location>
</feature>
<feature type="transmembrane region" description="Helical" evidence="2">
    <location>
        <begin position="401"/>
        <end position="421"/>
    </location>
</feature>
<organism evidence="3 4">
    <name type="scientific">Thamnidium elegans</name>
    <dbReference type="NCBI Taxonomy" id="101142"/>
    <lineage>
        <taxon>Eukaryota</taxon>
        <taxon>Fungi</taxon>
        <taxon>Fungi incertae sedis</taxon>
        <taxon>Mucoromycota</taxon>
        <taxon>Mucoromycotina</taxon>
        <taxon>Mucoromycetes</taxon>
        <taxon>Mucorales</taxon>
        <taxon>Mucorineae</taxon>
        <taxon>Mucoraceae</taxon>
        <taxon>Thamnidium</taxon>
    </lineage>
</organism>